<evidence type="ECO:0000256" key="4">
    <source>
        <dbReference type="ARBA" id="ARBA00012140"/>
    </source>
</evidence>
<evidence type="ECO:0000256" key="2">
    <source>
        <dbReference type="ARBA" id="ARBA00004496"/>
    </source>
</evidence>
<dbReference type="PROSITE" id="PS01153">
    <property type="entry name" value="NOL1_NOP2_SUN"/>
    <property type="match status" value="1"/>
</dbReference>
<keyword evidence="9 14" id="KW-0949">S-adenosyl-L-methionine</keyword>
<keyword evidence="5" id="KW-0963">Cytoplasm</keyword>
<comment type="similarity">
    <text evidence="3 14">Belongs to the class I-like SAM-binding methyltransferase superfamily. RsmB/NOP family.</text>
</comment>
<sequence length="435" mass="46850">MSDGAAPRVSAARIVAGVLAGHSLSDLVLRGLDGLPPRDRGLAQELAYGTVRWHPRLNAILKQLLSRPLKAREREVEALLLVGLYQLLILEMPPHAAVGETVAAVGALKKEWARGLTNAVLRRAGREHQALLEKVDGDESAATAHPAWLLQRLQADWPQQWPAVVEANNARPPMTLRVNGQKTTREAYLEALQKADIGATATEFAPCGIRLEQPVGVDRLPGFEAGSASVQDEAAQLAAALVAPAAGERILDACAAPGGKTGHLLELVPEARVVALDRDAARLQRVRENLSRLGLSAEVAAGDAGAPDAWWDGQPFDRILLDAPCSGTGVIRRHPDIKLLRRPSDIDALVQEQRRLLEALWPLLSPGGMLVYSTCSLLRDENDRQLAAFLASRDDAVEEPISAAWGRAAAVGRQILPGENGMDGFYYARLSKTMK</sequence>
<dbReference type="Proteomes" id="UP000199648">
    <property type="component" value="Unassembled WGS sequence"/>
</dbReference>
<evidence type="ECO:0000259" key="15">
    <source>
        <dbReference type="PROSITE" id="PS51686"/>
    </source>
</evidence>
<dbReference type="InterPro" id="IPR029063">
    <property type="entry name" value="SAM-dependent_MTases_sf"/>
</dbReference>
<dbReference type="PANTHER" id="PTHR22807">
    <property type="entry name" value="NOP2 YEAST -RELATED NOL1/NOP2/FMU SUN DOMAIN-CONTAINING"/>
    <property type="match status" value="1"/>
</dbReference>
<evidence type="ECO:0000256" key="7">
    <source>
        <dbReference type="ARBA" id="ARBA00022603"/>
    </source>
</evidence>
<evidence type="ECO:0000256" key="10">
    <source>
        <dbReference type="ARBA" id="ARBA00022884"/>
    </source>
</evidence>
<dbReference type="GO" id="GO:0005829">
    <property type="term" value="C:cytosol"/>
    <property type="evidence" value="ECO:0007669"/>
    <property type="project" value="TreeGrafter"/>
</dbReference>
<evidence type="ECO:0000256" key="8">
    <source>
        <dbReference type="ARBA" id="ARBA00022679"/>
    </source>
</evidence>
<evidence type="ECO:0000256" key="12">
    <source>
        <dbReference type="ARBA" id="ARBA00031088"/>
    </source>
</evidence>
<dbReference type="InterPro" id="IPR004573">
    <property type="entry name" value="rRNA_ssu_MeTfrase_B"/>
</dbReference>
<organism evidence="16 17">
    <name type="scientific">Thiohalomonas denitrificans</name>
    <dbReference type="NCBI Taxonomy" id="415747"/>
    <lineage>
        <taxon>Bacteria</taxon>
        <taxon>Pseudomonadati</taxon>
        <taxon>Pseudomonadota</taxon>
        <taxon>Gammaproteobacteria</taxon>
        <taxon>Thiohalomonadales</taxon>
        <taxon>Thiohalomonadaceae</taxon>
        <taxon>Thiohalomonas</taxon>
    </lineage>
</organism>
<evidence type="ECO:0000256" key="6">
    <source>
        <dbReference type="ARBA" id="ARBA00022552"/>
    </source>
</evidence>
<dbReference type="PANTHER" id="PTHR22807:SF61">
    <property type="entry name" value="NOL1_NOP2_SUN FAMILY PROTEIN _ ANTITERMINATION NUSB DOMAIN-CONTAINING PROTEIN"/>
    <property type="match status" value="1"/>
</dbReference>
<keyword evidence="7 14" id="KW-0489">Methyltransferase</keyword>
<dbReference type="CDD" id="cd02440">
    <property type="entry name" value="AdoMet_MTases"/>
    <property type="match status" value="1"/>
</dbReference>
<dbReference type="Pfam" id="PF01029">
    <property type="entry name" value="NusB"/>
    <property type="match status" value="1"/>
</dbReference>
<evidence type="ECO:0000256" key="13">
    <source>
        <dbReference type="ARBA" id="ARBA00047283"/>
    </source>
</evidence>
<protein>
    <recommendedName>
        <fullName evidence="4">16S rRNA (cytosine(967)-C(5))-methyltransferase</fullName>
        <ecNumber evidence="4">2.1.1.176</ecNumber>
    </recommendedName>
    <alternativeName>
        <fullName evidence="11">16S rRNA m5C967 methyltransferase</fullName>
    </alternativeName>
    <alternativeName>
        <fullName evidence="12">rRNA (cytosine-C(5)-)-methyltransferase RsmB</fullName>
    </alternativeName>
</protein>
<dbReference type="InterPro" id="IPR054728">
    <property type="entry name" value="RsmB-like_ferredoxin"/>
</dbReference>
<dbReference type="STRING" id="415747.SAMN03097708_02639"/>
<dbReference type="NCBIfam" id="NF008149">
    <property type="entry name" value="PRK10901.1"/>
    <property type="match status" value="1"/>
</dbReference>
<dbReference type="EC" id="2.1.1.176" evidence="4"/>
<dbReference type="InterPro" id="IPR018314">
    <property type="entry name" value="RsmB/NOL1/NOP2-like_CS"/>
</dbReference>
<evidence type="ECO:0000313" key="16">
    <source>
        <dbReference type="EMBL" id="SCZ64489.1"/>
    </source>
</evidence>
<comment type="function">
    <text evidence="1">Specifically methylates the cytosine at position 967 (m5C967) of 16S rRNA.</text>
</comment>
<dbReference type="InterPro" id="IPR023267">
    <property type="entry name" value="RCMT"/>
</dbReference>
<feature type="binding site" evidence="14">
    <location>
        <position position="322"/>
    </location>
    <ligand>
        <name>S-adenosyl-L-methionine</name>
        <dbReference type="ChEBI" id="CHEBI:59789"/>
    </ligand>
</feature>
<feature type="binding site" evidence="14">
    <location>
        <position position="303"/>
    </location>
    <ligand>
        <name>S-adenosyl-L-methionine</name>
        <dbReference type="ChEBI" id="CHEBI:59789"/>
    </ligand>
</feature>
<feature type="active site" description="Nucleophile" evidence="14">
    <location>
        <position position="375"/>
    </location>
</feature>
<dbReference type="NCBIfam" id="TIGR00563">
    <property type="entry name" value="rsmB"/>
    <property type="match status" value="1"/>
</dbReference>
<evidence type="ECO:0000256" key="9">
    <source>
        <dbReference type="ARBA" id="ARBA00022691"/>
    </source>
</evidence>
<accession>A0A1G5QTT3</accession>
<dbReference type="InterPro" id="IPR035926">
    <property type="entry name" value="NusB-like_sf"/>
</dbReference>
<dbReference type="SUPFAM" id="SSF53335">
    <property type="entry name" value="S-adenosyl-L-methionine-dependent methyltransferases"/>
    <property type="match status" value="1"/>
</dbReference>
<feature type="binding site" evidence="14">
    <location>
        <position position="277"/>
    </location>
    <ligand>
        <name>S-adenosyl-L-methionine</name>
        <dbReference type="ChEBI" id="CHEBI:59789"/>
    </ligand>
</feature>
<evidence type="ECO:0000256" key="5">
    <source>
        <dbReference type="ARBA" id="ARBA00022490"/>
    </source>
</evidence>
<dbReference type="EMBL" id="FMWD01000008">
    <property type="protein sequence ID" value="SCZ64489.1"/>
    <property type="molecule type" value="Genomic_DNA"/>
</dbReference>
<keyword evidence="8 14" id="KW-0808">Transferase</keyword>
<dbReference type="Gene3D" id="1.10.940.10">
    <property type="entry name" value="NusB-like"/>
    <property type="match status" value="1"/>
</dbReference>
<dbReference type="Pfam" id="PF22458">
    <property type="entry name" value="RsmF-B_ferredox"/>
    <property type="match status" value="1"/>
</dbReference>
<keyword evidence="17" id="KW-1185">Reference proteome</keyword>
<dbReference type="OrthoDB" id="9810297at2"/>
<evidence type="ECO:0000256" key="14">
    <source>
        <dbReference type="PROSITE-ProRule" id="PRU01023"/>
    </source>
</evidence>
<proteinExistence type="inferred from homology"/>
<evidence type="ECO:0000256" key="1">
    <source>
        <dbReference type="ARBA" id="ARBA00002724"/>
    </source>
</evidence>
<dbReference type="InterPro" id="IPR006027">
    <property type="entry name" value="NusB_RsmB_TIM44"/>
</dbReference>
<dbReference type="PROSITE" id="PS51686">
    <property type="entry name" value="SAM_MT_RSMB_NOP"/>
    <property type="match status" value="1"/>
</dbReference>
<reference evidence="16 17" key="1">
    <citation type="submission" date="2016-10" db="EMBL/GenBank/DDBJ databases">
        <authorList>
            <person name="de Groot N.N."/>
        </authorList>
    </citation>
    <scope>NUCLEOTIDE SEQUENCE [LARGE SCALE GENOMIC DNA]</scope>
    <source>
        <strain evidence="16 17">HLD2</strain>
    </source>
</reference>
<keyword evidence="10 14" id="KW-0694">RNA-binding</keyword>
<dbReference type="GO" id="GO:0006355">
    <property type="term" value="P:regulation of DNA-templated transcription"/>
    <property type="evidence" value="ECO:0007669"/>
    <property type="project" value="InterPro"/>
</dbReference>
<dbReference type="GO" id="GO:0070475">
    <property type="term" value="P:rRNA base methylation"/>
    <property type="evidence" value="ECO:0007669"/>
    <property type="project" value="TreeGrafter"/>
</dbReference>
<dbReference type="GO" id="GO:0003723">
    <property type="term" value="F:RNA binding"/>
    <property type="evidence" value="ECO:0007669"/>
    <property type="project" value="UniProtKB-UniRule"/>
</dbReference>
<dbReference type="Gene3D" id="3.30.70.1170">
    <property type="entry name" value="Sun protein, domain 3"/>
    <property type="match status" value="1"/>
</dbReference>
<comment type="catalytic activity">
    <reaction evidence="13">
        <text>cytidine(967) in 16S rRNA + S-adenosyl-L-methionine = 5-methylcytidine(967) in 16S rRNA + S-adenosyl-L-homocysteine + H(+)</text>
        <dbReference type="Rhea" id="RHEA:42748"/>
        <dbReference type="Rhea" id="RHEA-COMP:10219"/>
        <dbReference type="Rhea" id="RHEA-COMP:10220"/>
        <dbReference type="ChEBI" id="CHEBI:15378"/>
        <dbReference type="ChEBI" id="CHEBI:57856"/>
        <dbReference type="ChEBI" id="CHEBI:59789"/>
        <dbReference type="ChEBI" id="CHEBI:74483"/>
        <dbReference type="ChEBI" id="CHEBI:82748"/>
        <dbReference type="EC" id="2.1.1.176"/>
    </reaction>
</comment>
<dbReference type="PRINTS" id="PR02008">
    <property type="entry name" value="RCMTFAMILY"/>
</dbReference>
<name>A0A1G5QTT3_9GAMM</name>
<dbReference type="Gene3D" id="1.10.287.730">
    <property type="entry name" value="Helix hairpin bin"/>
    <property type="match status" value="1"/>
</dbReference>
<feature type="binding site" evidence="14">
    <location>
        <begin position="254"/>
        <end position="260"/>
    </location>
    <ligand>
        <name>S-adenosyl-L-methionine</name>
        <dbReference type="ChEBI" id="CHEBI:59789"/>
    </ligand>
</feature>
<evidence type="ECO:0000313" key="17">
    <source>
        <dbReference type="Proteomes" id="UP000199648"/>
    </source>
</evidence>
<keyword evidence="6" id="KW-0698">rRNA processing</keyword>
<dbReference type="Pfam" id="PF01189">
    <property type="entry name" value="Methyltr_RsmB-F"/>
    <property type="match status" value="1"/>
</dbReference>
<dbReference type="GO" id="GO:0009383">
    <property type="term" value="F:rRNA (cytosine-C5-)-methyltransferase activity"/>
    <property type="evidence" value="ECO:0007669"/>
    <property type="project" value="TreeGrafter"/>
</dbReference>
<dbReference type="InterPro" id="IPR001678">
    <property type="entry name" value="MeTrfase_RsmB-F_NOP2_dom"/>
</dbReference>
<dbReference type="AlphaFoldDB" id="A0A1G5QTT3"/>
<comment type="subcellular location">
    <subcellularLocation>
        <location evidence="2">Cytoplasm</location>
    </subcellularLocation>
</comment>
<dbReference type="SUPFAM" id="SSF48013">
    <property type="entry name" value="NusB-like"/>
    <property type="match status" value="1"/>
</dbReference>
<dbReference type="InterPro" id="IPR049560">
    <property type="entry name" value="MeTrfase_RsmB-F_NOP2_cat"/>
</dbReference>
<feature type="domain" description="SAM-dependent MTase RsmB/NOP-type" evidence="15">
    <location>
        <begin position="164"/>
        <end position="433"/>
    </location>
</feature>
<evidence type="ECO:0000256" key="3">
    <source>
        <dbReference type="ARBA" id="ARBA00007494"/>
    </source>
</evidence>
<dbReference type="FunFam" id="3.40.50.150:FF:000022">
    <property type="entry name" value="Ribosomal RNA small subunit methyltransferase B"/>
    <property type="match status" value="1"/>
</dbReference>
<gene>
    <name evidence="16" type="ORF">SAMN03097708_02639</name>
</gene>
<evidence type="ECO:0000256" key="11">
    <source>
        <dbReference type="ARBA" id="ARBA00030399"/>
    </source>
</evidence>
<dbReference type="RefSeq" id="WP_092998053.1">
    <property type="nucleotide sequence ID" value="NZ_FMWD01000008.1"/>
</dbReference>
<dbReference type="Gene3D" id="3.40.50.150">
    <property type="entry name" value="Vaccinia Virus protein VP39"/>
    <property type="match status" value="1"/>
</dbReference>